<keyword evidence="3" id="KW-1185">Reference proteome</keyword>
<dbReference type="Proteomes" id="UP000078389">
    <property type="component" value="Unassembled WGS sequence"/>
</dbReference>
<accession>A0A178I4P7</accession>
<organism evidence="2 3">
    <name type="scientific">Devosia elaeis</name>
    <dbReference type="NCBI Taxonomy" id="1770058"/>
    <lineage>
        <taxon>Bacteria</taxon>
        <taxon>Pseudomonadati</taxon>
        <taxon>Pseudomonadota</taxon>
        <taxon>Alphaproteobacteria</taxon>
        <taxon>Hyphomicrobiales</taxon>
        <taxon>Devosiaceae</taxon>
        <taxon>Devosia</taxon>
    </lineage>
</organism>
<dbReference type="EMBL" id="LVVY01000001">
    <property type="protein sequence ID" value="OAM84201.1"/>
    <property type="molecule type" value="Genomic_DNA"/>
</dbReference>
<dbReference type="STRING" id="1770058.A3840_00015"/>
<reference evidence="2 3" key="1">
    <citation type="submission" date="2016-03" db="EMBL/GenBank/DDBJ databases">
        <title>Genome sequencing of Devosia sp. S37.</title>
        <authorList>
            <person name="Mohd Nor M."/>
        </authorList>
    </citation>
    <scope>NUCLEOTIDE SEQUENCE [LARGE SCALE GENOMIC DNA]</scope>
    <source>
        <strain evidence="2 3">S37</strain>
    </source>
</reference>
<evidence type="ECO:0000256" key="1">
    <source>
        <dbReference type="SAM" id="MobiDB-lite"/>
    </source>
</evidence>
<evidence type="ECO:0000313" key="2">
    <source>
        <dbReference type="EMBL" id="OAM84201.1"/>
    </source>
</evidence>
<dbReference type="RefSeq" id="WP_067449956.1">
    <property type="nucleotide sequence ID" value="NZ_LVVY01000001.1"/>
</dbReference>
<evidence type="ECO:0000313" key="3">
    <source>
        <dbReference type="Proteomes" id="UP000078389"/>
    </source>
</evidence>
<dbReference type="AlphaFoldDB" id="A0A178I4P7"/>
<name>A0A178I4P7_9HYPH</name>
<sequence>MSEHSIEELERQLKAAEGRRAEATRAVQEAEARLKEARLDATGLKGHLVKGSRWSGSPEYTILVEEFRKGWRSDDVSGRVLKKNGQLGVQTMDLPLLKVSDLGPYVEPAP</sequence>
<proteinExistence type="predicted"/>
<protein>
    <submittedName>
        <fullName evidence="2">Uncharacterized protein</fullName>
    </submittedName>
</protein>
<feature type="region of interest" description="Disordered" evidence="1">
    <location>
        <begin position="1"/>
        <end position="24"/>
    </location>
</feature>
<gene>
    <name evidence="2" type="ORF">A3840_00015</name>
</gene>
<comment type="caution">
    <text evidence="2">The sequence shown here is derived from an EMBL/GenBank/DDBJ whole genome shotgun (WGS) entry which is preliminary data.</text>
</comment>